<sequence length="244" mass="27635">MVKMGLFKTNDSLIPLDEHLATFRGNGYSLKDKNKAKTELENGIEREKSKSNSKLKSEDFSDIESECDVPVCDNFITFWNPLFDVDDDFSSSDDESFSDEDISKEIYSNPLFDEEIISTKIDPHHFNAESDLIESLLNQDTSIISSPKIDSLLEEFSVFDAVIESFSPSPIPVEDSDFLMAEIDLFLTPDESMPPGIENDDYDFEGDILFLEELLSKDSPSLPENESFHFDFPSSHRPHCETVG</sequence>
<gene>
    <name evidence="1" type="ORF">Tco_0654338</name>
</gene>
<evidence type="ECO:0000313" key="2">
    <source>
        <dbReference type="Proteomes" id="UP001151760"/>
    </source>
</evidence>
<keyword evidence="2" id="KW-1185">Reference proteome</keyword>
<evidence type="ECO:0000313" key="1">
    <source>
        <dbReference type="EMBL" id="GJS59554.1"/>
    </source>
</evidence>
<reference evidence="1" key="1">
    <citation type="journal article" date="2022" name="Int. J. Mol. Sci.">
        <title>Draft Genome of Tanacetum Coccineum: Genomic Comparison of Closely Related Tanacetum-Family Plants.</title>
        <authorList>
            <person name="Yamashiro T."/>
            <person name="Shiraishi A."/>
            <person name="Nakayama K."/>
            <person name="Satake H."/>
        </authorList>
    </citation>
    <scope>NUCLEOTIDE SEQUENCE</scope>
</reference>
<comment type="caution">
    <text evidence="1">The sequence shown here is derived from an EMBL/GenBank/DDBJ whole genome shotgun (WGS) entry which is preliminary data.</text>
</comment>
<dbReference type="Proteomes" id="UP001151760">
    <property type="component" value="Unassembled WGS sequence"/>
</dbReference>
<accession>A0ABQ4X2X1</accession>
<dbReference type="EMBL" id="BQNB010009158">
    <property type="protein sequence ID" value="GJS59554.1"/>
    <property type="molecule type" value="Genomic_DNA"/>
</dbReference>
<organism evidence="1 2">
    <name type="scientific">Tanacetum coccineum</name>
    <dbReference type="NCBI Taxonomy" id="301880"/>
    <lineage>
        <taxon>Eukaryota</taxon>
        <taxon>Viridiplantae</taxon>
        <taxon>Streptophyta</taxon>
        <taxon>Embryophyta</taxon>
        <taxon>Tracheophyta</taxon>
        <taxon>Spermatophyta</taxon>
        <taxon>Magnoliopsida</taxon>
        <taxon>eudicotyledons</taxon>
        <taxon>Gunneridae</taxon>
        <taxon>Pentapetalae</taxon>
        <taxon>asterids</taxon>
        <taxon>campanulids</taxon>
        <taxon>Asterales</taxon>
        <taxon>Asteraceae</taxon>
        <taxon>Asteroideae</taxon>
        <taxon>Anthemideae</taxon>
        <taxon>Anthemidinae</taxon>
        <taxon>Tanacetum</taxon>
    </lineage>
</organism>
<name>A0ABQ4X2X1_9ASTR</name>
<proteinExistence type="predicted"/>
<evidence type="ECO:0008006" key="3">
    <source>
        <dbReference type="Google" id="ProtNLM"/>
    </source>
</evidence>
<reference evidence="1" key="2">
    <citation type="submission" date="2022-01" db="EMBL/GenBank/DDBJ databases">
        <authorList>
            <person name="Yamashiro T."/>
            <person name="Shiraishi A."/>
            <person name="Satake H."/>
            <person name="Nakayama K."/>
        </authorList>
    </citation>
    <scope>NUCLEOTIDE SEQUENCE</scope>
</reference>
<protein>
    <recommendedName>
        <fullName evidence="3">Reverse transcriptase domain-containing protein</fullName>
    </recommendedName>
</protein>